<dbReference type="PANTHER" id="PTHR13939">
    <property type="entry name" value="NICOTINAMIDE-NUCLEOTIDE AMIDOHYDROLASE PNCC"/>
    <property type="match status" value="1"/>
</dbReference>
<dbReference type="Gene3D" id="3.40.980.10">
    <property type="entry name" value="MoaB/Mog-like domain"/>
    <property type="match status" value="1"/>
</dbReference>
<dbReference type="Pfam" id="PF00994">
    <property type="entry name" value="MoCF_biosynth"/>
    <property type="match status" value="1"/>
</dbReference>
<reference evidence="2 3" key="1">
    <citation type="submission" date="2006-11" db="EMBL/GenBank/DDBJ databases">
        <authorList>
            <person name="Giovannoni S."/>
            <person name="Vergin K."/>
            <person name="Ferriera S."/>
            <person name="Johnson J."/>
            <person name="Kravitz S."/>
            <person name="Beeson K."/>
            <person name="Sutton G."/>
            <person name="Rogers Y.-H."/>
            <person name="Friedman R."/>
            <person name="Frazier M."/>
            <person name="Venter J.C."/>
        </authorList>
    </citation>
    <scope>NUCLEOTIDE SEQUENCE [LARGE SCALE GENOMIC DNA]</scope>
    <source>
        <strain evidence="2 3">HTCC2181</strain>
    </source>
</reference>
<feature type="domain" description="MoaB/Mog" evidence="1">
    <location>
        <begin position="6"/>
        <end position="164"/>
    </location>
</feature>
<evidence type="ECO:0000259" key="1">
    <source>
        <dbReference type="SMART" id="SM00852"/>
    </source>
</evidence>
<protein>
    <submittedName>
        <fullName evidence="2">Molybdopterin binding domain protein</fullName>
    </submittedName>
</protein>
<dbReference type="SMART" id="SM00852">
    <property type="entry name" value="MoCF_biosynth"/>
    <property type="match status" value="1"/>
</dbReference>
<gene>
    <name evidence="2" type="ORF">MB2181_06435</name>
</gene>
<evidence type="ECO:0000313" key="3">
    <source>
        <dbReference type="Proteomes" id="UP000054262"/>
    </source>
</evidence>
<evidence type="ECO:0000313" key="2">
    <source>
        <dbReference type="EMBL" id="EAV47694.1"/>
    </source>
</evidence>
<dbReference type="InterPro" id="IPR036425">
    <property type="entry name" value="MoaB/Mog-like_dom_sf"/>
</dbReference>
<accession>A0P834</accession>
<dbReference type="OrthoDB" id="9801454at2"/>
<dbReference type="InterPro" id="IPR050101">
    <property type="entry name" value="CinA"/>
</dbReference>
<dbReference type="Proteomes" id="UP000054262">
    <property type="component" value="Unassembled WGS sequence"/>
</dbReference>
<keyword evidence="3" id="KW-1185">Reference proteome</keyword>
<comment type="caution">
    <text evidence="2">The sequence shown here is derived from an EMBL/GenBank/DDBJ whole genome shotgun (WGS) entry which is preliminary data.</text>
</comment>
<sequence>MKKKIHGIIVGDEILSGKRQDKHLHYLAKTLNSKGLSLNKVDYVSDDLRDISKTIQKKLNCIVFCFGGIGATPDDCTRQAAAKAHQRKLAQHPEALQLIIDQFGVDAYPKRVLMSEIPVGANIIPNEINNIPGFSVGEHYFMPGFPEMSWPMVQWVLEKYYSNITKDQLIDLSIWIDDVPESKLIDLMNNVKNDNPEVKIYSLPKLKPKITIELGVKGDNDHVYSAMEQIKQGLVDLNYQWNV</sequence>
<dbReference type="SUPFAM" id="SSF53218">
    <property type="entry name" value="Molybdenum cofactor biosynthesis proteins"/>
    <property type="match status" value="1"/>
</dbReference>
<dbReference type="AlphaFoldDB" id="A0P834"/>
<dbReference type="InterPro" id="IPR001453">
    <property type="entry name" value="MoaB/Mog_dom"/>
</dbReference>
<organism evidence="2 3">
    <name type="scientific">Methylophilales bacterium HTCC2181</name>
    <dbReference type="NCBI Taxonomy" id="383631"/>
    <lineage>
        <taxon>Bacteria</taxon>
        <taxon>Pseudomonadati</taxon>
        <taxon>Pseudomonadota</taxon>
        <taxon>Betaproteobacteria</taxon>
        <taxon>Nitrosomonadales</taxon>
        <taxon>OM43 clade</taxon>
    </lineage>
</organism>
<dbReference type="EMBL" id="AAUX01000001">
    <property type="protein sequence ID" value="EAV47694.1"/>
    <property type="molecule type" value="Genomic_DNA"/>
</dbReference>
<name>A0P834_9PROT</name>
<proteinExistence type="predicted"/>
<dbReference type="PANTHER" id="PTHR13939:SF0">
    <property type="entry name" value="NMN AMIDOHYDROLASE-LIKE PROTEIN YFAY"/>
    <property type="match status" value="1"/>
</dbReference>